<dbReference type="SUPFAM" id="SSF53067">
    <property type="entry name" value="Actin-like ATPase domain"/>
    <property type="match status" value="1"/>
</dbReference>
<comment type="similarity">
    <text evidence="1">Belongs to the ROK (NagC/XylR) family.</text>
</comment>
<gene>
    <name evidence="2" type="ORF">GNY06_11505</name>
</gene>
<dbReference type="Pfam" id="PF00480">
    <property type="entry name" value="ROK"/>
    <property type="match status" value="1"/>
</dbReference>
<sequence length="288" mass="32716">MQNIIGIDIGGSHITLAQVQPEKHELINATYLRERVDSFAAREIILPAWVYNINRVIEGLQKEELLIGVAMPAPFDYENGVSLMLQGKFRSLYEVNVKQELIQSLGIESKQIHFINDATAFLEGEIYASGIHGYRRIFGITLGTGLGTAFYNGSVATDEDLWDSPFRESICEDYLATRWFVNRYNTLTGDTISGVIDLWDKSEEIRHQMFNEYAVSLAEFILKYVKYYDPEILLIGGNIAKSFPFFSEQLQDILQENRMDLNIQISEVFENAAILGAASHALKMRNKI</sequence>
<evidence type="ECO:0000256" key="1">
    <source>
        <dbReference type="ARBA" id="ARBA00006479"/>
    </source>
</evidence>
<evidence type="ECO:0000313" key="2">
    <source>
        <dbReference type="EMBL" id="NAW51964.1"/>
    </source>
</evidence>
<comment type="caution">
    <text evidence="2">The sequence shown here is derived from an EMBL/GenBank/DDBJ whole genome shotgun (WGS) entry which is preliminary data.</text>
</comment>
<dbReference type="AlphaFoldDB" id="A0A845PVW4"/>
<reference evidence="2 3" key="1">
    <citation type="submission" date="2019-11" db="EMBL/GenBank/DDBJ databases">
        <title>Characterization of Elizabethkingia argenteiflava sp. nov., isolated from inner surface of Soybean Pods.</title>
        <authorList>
            <person name="Mo S."/>
        </authorList>
    </citation>
    <scope>NUCLEOTIDE SEQUENCE [LARGE SCALE GENOMIC DNA]</scope>
    <source>
        <strain evidence="2 3">YB22</strain>
    </source>
</reference>
<name>A0A845PVW4_9FLAO</name>
<protein>
    <submittedName>
        <fullName evidence="2">ROK family protein</fullName>
    </submittedName>
</protein>
<evidence type="ECO:0000313" key="3">
    <source>
        <dbReference type="Proteomes" id="UP000553459"/>
    </source>
</evidence>
<dbReference type="PANTHER" id="PTHR18964:SF149">
    <property type="entry name" value="BIFUNCTIONAL UDP-N-ACETYLGLUCOSAMINE 2-EPIMERASE_N-ACETYLMANNOSAMINE KINASE"/>
    <property type="match status" value="1"/>
</dbReference>
<proteinExistence type="inferred from homology"/>
<dbReference type="InterPro" id="IPR000600">
    <property type="entry name" value="ROK"/>
</dbReference>
<dbReference type="InterPro" id="IPR043129">
    <property type="entry name" value="ATPase_NBD"/>
</dbReference>
<accession>A0A845PVW4</accession>
<dbReference type="PANTHER" id="PTHR18964">
    <property type="entry name" value="ROK (REPRESSOR, ORF, KINASE) FAMILY"/>
    <property type="match status" value="1"/>
</dbReference>
<dbReference type="RefSeq" id="WP_166520214.1">
    <property type="nucleotide sequence ID" value="NZ_JAAABJ010000637.1"/>
</dbReference>
<organism evidence="2 3">
    <name type="scientific">Elizabethkingia argenteiflava</name>
    <dbReference type="NCBI Taxonomy" id="2681556"/>
    <lineage>
        <taxon>Bacteria</taxon>
        <taxon>Pseudomonadati</taxon>
        <taxon>Bacteroidota</taxon>
        <taxon>Flavobacteriia</taxon>
        <taxon>Flavobacteriales</taxon>
        <taxon>Weeksellaceae</taxon>
        <taxon>Elizabethkingia</taxon>
    </lineage>
</organism>
<dbReference type="CDD" id="cd23763">
    <property type="entry name" value="ASKHA_ATPase_ROK"/>
    <property type="match status" value="1"/>
</dbReference>
<dbReference type="Proteomes" id="UP000553459">
    <property type="component" value="Unassembled WGS sequence"/>
</dbReference>
<dbReference type="Gene3D" id="3.30.420.40">
    <property type="match status" value="3"/>
</dbReference>
<dbReference type="EMBL" id="JAAABJ010000637">
    <property type="protein sequence ID" value="NAW51964.1"/>
    <property type="molecule type" value="Genomic_DNA"/>
</dbReference>
<keyword evidence="3" id="KW-1185">Reference proteome</keyword>